<proteinExistence type="predicted"/>
<dbReference type="EMBL" id="LDSI01000015">
    <property type="protein sequence ID" value="KTS97323.1"/>
    <property type="molecule type" value="Genomic_DNA"/>
</dbReference>
<organism evidence="1 2">
    <name type="scientific">Pantoea stewartii</name>
    <dbReference type="NCBI Taxonomy" id="66269"/>
    <lineage>
        <taxon>Bacteria</taxon>
        <taxon>Pseudomonadati</taxon>
        <taxon>Pseudomonadota</taxon>
        <taxon>Gammaproteobacteria</taxon>
        <taxon>Enterobacterales</taxon>
        <taxon>Erwiniaceae</taxon>
        <taxon>Pantoea</taxon>
    </lineage>
</organism>
<comment type="caution">
    <text evidence="1">The sequence shown here is derived from an EMBL/GenBank/DDBJ whole genome shotgun (WGS) entry which is preliminary data.</text>
</comment>
<sequence length="86" mass="9875">MTAQNAIQQATAWFDSGEFQRILARRVAQRTESQRQDRDGELHHYLHDEIGPQLRALGFTLHFIENAEAAHRPFLVAVRIEDPALP</sequence>
<dbReference type="Proteomes" id="UP000072520">
    <property type="component" value="Unassembled WGS sequence"/>
</dbReference>
<reference evidence="1 2" key="1">
    <citation type="journal article" date="2016" name="Front. Microbiol.">
        <title>Genomic Resource of Rice Seed Associated Bacteria.</title>
        <authorList>
            <person name="Midha S."/>
            <person name="Bansal K."/>
            <person name="Sharma S."/>
            <person name="Kumar N."/>
            <person name="Patil P.P."/>
            <person name="Chaudhry V."/>
            <person name="Patil P.B."/>
        </authorList>
    </citation>
    <scope>NUCLEOTIDE SEQUENCE [LARGE SCALE GENOMIC DNA]</scope>
    <source>
        <strain evidence="1 2">RSA13</strain>
    </source>
</reference>
<evidence type="ECO:0000313" key="2">
    <source>
        <dbReference type="Proteomes" id="UP000072520"/>
    </source>
</evidence>
<dbReference type="AlphaFoldDB" id="A0AB34VF29"/>
<gene>
    <name evidence="1" type="ORF">RSA13_11330</name>
</gene>
<protein>
    <submittedName>
        <fullName evidence="1">Uncharacterized protein</fullName>
    </submittedName>
</protein>
<accession>A0AB34VF29</accession>
<name>A0AB34VF29_9GAMM</name>
<evidence type="ECO:0000313" key="1">
    <source>
        <dbReference type="EMBL" id="KTS97323.1"/>
    </source>
</evidence>
<feature type="non-terminal residue" evidence="1">
    <location>
        <position position="86"/>
    </location>
</feature>